<accession>A0ACC2T1G2</accession>
<gene>
    <name evidence="1" type="ORF">DSO57_1029328</name>
</gene>
<comment type="caution">
    <text evidence="1">The sequence shown here is derived from an EMBL/GenBank/DDBJ whole genome shotgun (WGS) entry which is preliminary data.</text>
</comment>
<reference evidence="1" key="1">
    <citation type="submission" date="2022-04" db="EMBL/GenBank/DDBJ databases">
        <title>Genome of the entomopathogenic fungus Entomophthora muscae.</title>
        <authorList>
            <person name="Elya C."/>
            <person name="Lovett B.R."/>
            <person name="Lee E."/>
            <person name="Macias A.M."/>
            <person name="Hajek A.E."/>
            <person name="De Bivort B.L."/>
            <person name="Kasson M.T."/>
            <person name="De Fine Licht H.H."/>
            <person name="Stajich J.E."/>
        </authorList>
    </citation>
    <scope>NUCLEOTIDE SEQUENCE</scope>
    <source>
        <strain evidence="1">Berkeley</strain>
    </source>
</reference>
<evidence type="ECO:0000313" key="1">
    <source>
        <dbReference type="EMBL" id="KAJ9068370.1"/>
    </source>
</evidence>
<protein>
    <submittedName>
        <fullName evidence="1">Uncharacterized protein</fullName>
    </submittedName>
</protein>
<evidence type="ECO:0000313" key="2">
    <source>
        <dbReference type="Proteomes" id="UP001165960"/>
    </source>
</evidence>
<name>A0ACC2T1G2_9FUNG</name>
<keyword evidence="2" id="KW-1185">Reference proteome</keyword>
<dbReference type="EMBL" id="QTSX02003743">
    <property type="protein sequence ID" value="KAJ9068370.1"/>
    <property type="molecule type" value="Genomic_DNA"/>
</dbReference>
<proteinExistence type="predicted"/>
<dbReference type="Proteomes" id="UP001165960">
    <property type="component" value="Unassembled WGS sequence"/>
</dbReference>
<organism evidence="1 2">
    <name type="scientific">Entomophthora muscae</name>
    <dbReference type="NCBI Taxonomy" id="34485"/>
    <lineage>
        <taxon>Eukaryota</taxon>
        <taxon>Fungi</taxon>
        <taxon>Fungi incertae sedis</taxon>
        <taxon>Zoopagomycota</taxon>
        <taxon>Entomophthoromycotina</taxon>
        <taxon>Entomophthoromycetes</taxon>
        <taxon>Entomophthorales</taxon>
        <taxon>Entomophthoraceae</taxon>
        <taxon>Entomophthora</taxon>
    </lineage>
</organism>
<sequence>MGKILTPAGSGKVPVGFPIALTAEEGDDISNLSAPDTSAVSSQKSSESVAPSKPVPSKPTSTKQQPPSPAVSHLLSNYVIKDVADIPATGPRGRLLKGDVLAYIATKNIPRAQQSAPTPKAAPKETLQPSSGYTDIPTTSMRRIIAQRLGESKSTVPHSYTSRDISMGAVNKLRQTLKNEYDIKVSVNDFVIRACALALRDVPEANVRYNPKLDDGVEKVKDIDISVAVATPTGLITPIVKNADQKGLKIISAEIKDLAARAKINKLKPNEYQGGSFSISNLGMLGIKHFTAIINPPQACILAVSAGHDVLTPVSPSNNPLDELMGLGQPEVISALSQPPTTSTITPSQSADILDELMAPSPKKGANLPSSIQIQNIMTVTLSSDERVVDGQIAAQLLNRVEHYLSSPQNMIL</sequence>